<name>A0A067N3T5_BOTB1</name>
<organism evidence="8 9">
    <name type="scientific">Botryobasidium botryosum (strain FD-172 SS1)</name>
    <dbReference type="NCBI Taxonomy" id="930990"/>
    <lineage>
        <taxon>Eukaryota</taxon>
        <taxon>Fungi</taxon>
        <taxon>Dikarya</taxon>
        <taxon>Basidiomycota</taxon>
        <taxon>Agaricomycotina</taxon>
        <taxon>Agaricomycetes</taxon>
        <taxon>Cantharellales</taxon>
        <taxon>Botryobasidiaceae</taxon>
        <taxon>Botryobasidium</taxon>
    </lineage>
</organism>
<feature type="transmembrane region" description="Helical" evidence="6">
    <location>
        <begin position="332"/>
        <end position="351"/>
    </location>
</feature>
<keyword evidence="4 6" id="KW-1133">Transmembrane helix</keyword>
<dbReference type="OrthoDB" id="2962993at2759"/>
<keyword evidence="2" id="KW-0813">Transport</keyword>
<dbReference type="SUPFAM" id="SSF103473">
    <property type="entry name" value="MFS general substrate transporter"/>
    <property type="match status" value="1"/>
</dbReference>
<feature type="transmembrane region" description="Helical" evidence="6">
    <location>
        <begin position="199"/>
        <end position="221"/>
    </location>
</feature>
<feature type="transmembrane region" description="Helical" evidence="6">
    <location>
        <begin position="305"/>
        <end position="325"/>
    </location>
</feature>
<dbReference type="PROSITE" id="PS50850">
    <property type="entry name" value="MFS"/>
    <property type="match status" value="1"/>
</dbReference>
<feature type="transmembrane region" description="Helical" evidence="6">
    <location>
        <begin position="166"/>
        <end position="187"/>
    </location>
</feature>
<dbReference type="FunCoup" id="A0A067N3T5">
    <property type="interactions" value="84"/>
</dbReference>
<dbReference type="GO" id="GO:0016020">
    <property type="term" value="C:membrane"/>
    <property type="evidence" value="ECO:0007669"/>
    <property type="project" value="UniProtKB-SubCell"/>
</dbReference>
<dbReference type="InterPro" id="IPR020846">
    <property type="entry name" value="MFS_dom"/>
</dbReference>
<evidence type="ECO:0000313" key="8">
    <source>
        <dbReference type="EMBL" id="KDQ21635.1"/>
    </source>
</evidence>
<feature type="domain" description="Major facilitator superfamily (MFS) profile" evidence="7">
    <location>
        <begin position="40"/>
        <end position="449"/>
    </location>
</feature>
<dbReference type="InParanoid" id="A0A067N3T5"/>
<evidence type="ECO:0000259" key="7">
    <source>
        <dbReference type="PROSITE" id="PS50850"/>
    </source>
</evidence>
<accession>A0A067N3T5</accession>
<feature type="transmembrane region" description="Helical" evidence="6">
    <location>
        <begin position="392"/>
        <end position="412"/>
    </location>
</feature>
<dbReference type="GO" id="GO:0022857">
    <property type="term" value="F:transmembrane transporter activity"/>
    <property type="evidence" value="ECO:0007669"/>
    <property type="project" value="InterPro"/>
</dbReference>
<dbReference type="FunFam" id="1.20.1250.20:FF:000034">
    <property type="entry name" value="MFS general substrate transporter"/>
    <property type="match status" value="1"/>
</dbReference>
<reference evidence="9" key="1">
    <citation type="journal article" date="2014" name="Proc. Natl. Acad. Sci. U.S.A.">
        <title>Extensive sampling of basidiomycete genomes demonstrates inadequacy of the white-rot/brown-rot paradigm for wood decay fungi.</title>
        <authorList>
            <person name="Riley R."/>
            <person name="Salamov A.A."/>
            <person name="Brown D.W."/>
            <person name="Nagy L.G."/>
            <person name="Floudas D."/>
            <person name="Held B.W."/>
            <person name="Levasseur A."/>
            <person name="Lombard V."/>
            <person name="Morin E."/>
            <person name="Otillar R."/>
            <person name="Lindquist E.A."/>
            <person name="Sun H."/>
            <person name="LaButti K.M."/>
            <person name="Schmutz J."/>
            <person name="Jabbour D."/>
            <person name="Luo H."/>
            <person name="Baker S.E."/>
            <person name="Pisabarro A.G."/>
            <person name="Walton J.D."/>
            <person name="Blanchette R.A."/>
            <person name="Henrissat B."/>
            <person name="Martin F."/>
            <person name="Cullen D."/>
            <person name="Hibbett D.S."/>
            <person name="Grigoriev I.V."/>
        </authorList>
    </citation>
    <scope>NUCLEOTIDE SEQUENCE [LARGE SCALE GENOMIC DNA]</scope>
    <source>
        <strain evidence="9">FD-172 SS1</strain>
    </source>
</reference>
<keyword evidence="5 6" id="KW-0472">Membrane</keyword>
<keyword evidence="9" id="KW-1185">Reference proteome</keyword>
<dbReference type="InterPro" id="IPR011701">
    <property type="entry name" value="MFS"/>
</dbReference>
<dbReference type="EMBL" id="KL198016">
    <property type="protein sequence ID" value="KDQ21635.1"/>
    <property type="molecule type" value="Genomic_DNA"/>
</dbReference>
<dbReference type="STRING" id="930990.A0A067N3T5"/>
<dbReference type="InterPro" id="IPR036259">
    <property type="entry name" value="MFS_trans_sf"/>
</dbReference>
<proteinExistence type="predicted"/>
<feature type="transmembrane region" description="Helical" evidence="6">
    <location>
        <begin position="106"/>
        <end position="125"/>
    </location>
</feature>
<dbReference type="HOGENOM" id="CLU_001265_0_1_1"/>
<feature type="transmembrane region" description="Helical" evidence="6">
    <location>
        <begin position="424"/>
        <end position="445"/>
    </location>
</feature>
<evidence type="ECO:0000313" key="9">
    <source>
        <dbReference type="Proteomes" id="UP000027195"/>
    </source>
</evidence>
<sequence length="483" mass="53433">MSAPSLHEKKPDEVGESTIKELDYSHISESRILRKLDWHLLPFVSLLYLLSFLDRSNIGNANVAGLSVDLNLQGLQYNICAAVFFITYAAFEIPSNMAMKRFRPSVWIPSIMVGWGVTMTLMSLVKNYEGLLAARVFLGVTEAGLFPGVNFYISLWYLRKEQAKRIALFFSAATVAGAFGGILAFGIEKMDGLAHLHGWAWIFLLEGIVTVLVAIIAYFVMEDYPETATFLTEDERHFVVERLKNDTQALATHFDMKFFWQAISDPKSYLMVLIYLGQLVPLYAFSLFLPTIIKNLGFAAARAQLLSVPPYVVGCFFTVLIGILSDKYRRRGLFIFIFSAIAIVGYGVLYGTSSPGAGYAGTVIAAIGIFPTIPCTVAWASNNAGGTLKRGVTLAIIIGIGNLGGICSSFVYRKQDAPRYHLGHGVMIGLLCLSCVGSLVGMIVYPRLNKQKEELCAREGITEAMRDRYRDDGDNSPLFRYSL</sequence>
<dbReference type="AlphaFoldDB" id="A0A067N3T5"/>
<evidence type="ECO:0000256" key="5">
    <source>
        <dbReference type="ARBA" id="ARBA00023136"/>
    </source>
</evidence>
<evidence type="ECO:0000256" key="2">
    <source>
        <dbReference type="ARBA" id="ARBA00022448"/>
    </source>
</evidence>
<dbReference type="Proteomes" id="UP000027195">
    <property type="component" value="Unassembled WGS sequence"/>
</dbReference>
<dbReference type="Gene3D" id="1.20.1250.20">
    <property type="entry name" value="MFS general substrate transporter like domains"/>
    <property type="match status" value="2"/>
</dbReference>
<evidence type="ECO:0000256" key="3">
    <source>
        <dbReference type="ARBA" id="ARBA00022692"/>
    </source>
</evidence>
<dbReference type="Pfam" id="PF07690">
    <property type="entry name" value="MFS_1"/>
    <property type="match status" value="1"/>
</dbReference>
<evidence type="ECO:0000256" key="1">
    <source>
        <dbReference type="ARBA" id="ARBA00004141"/>
    </source>
</evidence>
<comment type="subcellular location">
    <subcellularLocation>
        <location evidence="1">Membrane</location>
        <topology evidence="1">Multi-pass membrane protein</topology>
    </subcellularLocation>
</comment>
<feature type="transmembrane region" description="Helical" evidence="6">
    <location>
        <begin position="131"/>
        <end position="154"/>
    </location>
</feature>
<keyword evidence="3 6" id="KW-0812">Transmembrane</keyword>
<dbReference type="PANTHER" id="PTHR43791">
    <property type="entry name" value="PERMEASE-RELATED"/>
    <property type="match status" value="1"/>
</dbReference>
<evidence type="ECO:0000256" key="4">
    <source>
        <dbReference type="ARBA" id="ARBA00022989"/>
    </source>
</evidence>
<evidence type="ECO:0000256" key="6">
    <source>
        <dbReference type="SAM" id="Phobius"/>
    </source>
</evidence>
<dbReference type="PANTHER" id="PTHR43791:SF19">
    <property type="entry name" value="TRANSPORTER, PUTATIVE (AFU_ORTHOLOGUE AFUA_1G01812)-RELATED"/>
    <property type="match status" value="1"/>
</dbReference>
<feature type="transmembrane region" description="Helical" evidence="6">
    <location>
        <begin position="357"/>
        <end position="380"/>
    </location>
</feature>
<dbReference type="FunFam" id="1.20.1250.20:FF:000068">
    <property type="entry name" value="MFS general substrate transporter"/>
    <property type="match status" value="1"/>
</dbReference>
<protein>
    <recommendedName>
        <fullName evidence="7">Major facilitator superfamily (MFS) profile domain-containing protein</fullName>
    </recommendedName>
</protein>
<gene>
    <name evidence="8" type="ORF">BOTBODRAFT_26067</name>
</gene>
<feature type="transmembrane region" description="Helical" evidence="6">
    <location>
        <begin position="75"/>
        <end position="94"/>
    </location>
</feature>
<feature type="transmembrane region" description="Helical" evidence="6">
    <location>
        <begin position="269"/>
        <end position="293"/>
    </location>
</feature>